<dbReference type="RefSeq" id="WP_188467166.1">
    <property type="nucleotide sequence ID" value="NZ_BMFQ01000011.1"/>
</dbReference>
<dbReference type="EMBL" id="BMFQ01000011">
    <property type="protein sequence ID" value="GGG60693.1"/>
    <property type="molecule type" value="Genomic_DNA"/>
</dbReference>
<evidence type="ECO:0000313" key="1">
    <source>
        <dbReference type="EMBL" id="GGG60693.1"/>
    </source>
</evidence>
<sequence length="188" mass="21702">MKKYLTLILFCFLVYSCGCEDRGAIDINVEFTEFESTIISSELNQENEFTNQNSEILNAQYSEFDSEPKVIPLNRDDCSVTFLDSTTIKMSFINEGIILTIAIEKNEQSLTSFVIFVNNDRFLLNTTEFEQNISEQQLTDYNSNGFTFNDIFNFEGISEFGINKIIYSIDNGIEFIEYENGNYLKLTE</sequence>
<name>A0A917GXP6_9FLAO</name>
<organism evidence="1 2">
    <name type="scientific">Bizionia arctica</name>
    <dbReference type="NCBI Taxonomy" id="1495645"/>
    <lineage>
        <taxon>Bacteria</taxon>
        <taxon>Pseudomonadati</taxon>
        <taxon>Bacteroidota</taxon>
        <taxon>Flavobacteriia</taxon>
        <taxon>Flavobacteriales</taxon>
        <taxon>Flavobacteriaceae</taxon>
        <taxon>Bizionia</taxon>
    </lineage>
</organism>
<comment type="caution">
    <text evidence="1">The sequence shown here is derived from an EMBL/GenBank/DDBJ whole genome shotgun (WGS) entry which is preliminary data.</text>
</comment>
<protein>
    <submittedName>
        <fullName evidence="1">Uncharacterized protein</fullName>
    </submittedName>
</protein>
<dbReference type="Proteomes" id="UP000625976">
    <property type="component" value="Unassembled WGS sequence"/>
</dbReference>
<evidence type="ECO:0000313" key="2">
    <source>
        <dbReference type="Proteomes" id="UP000625976"/>
    </source>
</evidence>
<dbReference type="PROSITE" id="PS51257">
    <property type="entry name" value="PROKAR_LIPOPROTEIN"/>
    <property type="match status" value="1"/>
</dbReference>
<reference evidence="1" key="2">
    <citation type="submission" date="2020-09" db="EMBL/GenBank/DDBJ databases">
        <authorList>
            <person name="Sun Q."/>
            <person name="Zhou Y."/>
        </authorList>
    </citation>
    <scope>NUCLEOTIDE SEQUENCE</scope>
    <source>
        <strain evidence="1">CGMCC 1.12751</strain>
    </source>
</reference>
<reference evidence="1" key="1">
    <citation type="journal article" date="2014" name="Int. J. Syst. Evol. Microbiol.">
        <title>Complete genome sequence of Corynebacterium casei LMG S-19264T (=DSM 44701T), isolated from a smear-ripened cheese.</title>
        <authorList>
            <consortium name="US DOE Joint Genome Institute (JGI-PGF)"/>
            <person name="Walter F."/>
            <person name="Albersmeier A."/>
            <person name="Kalinowski J."/>
            <person name="Ruckert C."/>
        </authorList>
    </citation>
    <scope>NUCLEOTIDE SEQUENCE</scope>
    <source>
        <strain evidence="1">CGMCC 1.12751</strain>
    </source>
</reference>
<keyword evidence="2" id="KW-1185">Reference proteome</keyword>
<proteinExistence type="predicted"/>
<gene>
    <name evidence="1" type="ORF">GCM10010976_34280</name>
</gene>
<dbReference type="AlphaFoldDB" id="A0A917GXP6"/>
<accession>A0A917GXP6</accession>